<name>A0A409X5P4_9AGAR</name>
<evidence type="ECO:0000313" key="1">
    <source>
        <dbReference type="EMBL" id="PPQ86052.1"/>
    </source>
</evidence>
<dbReference type="OrthoDB" id="3251205at2759"/>
<feature type="non-terminal residue" evidence="1">
    <location>
        <position position="363"/>
    </location>
</feature>
<dbReference type="InterPro" id="IPR040521">
    <property type="entry name" value="KDZ"/>
</dbReference>
<dbReference type="Proteomes" id="UP000284842">
    <property type="component" value="Unassembled WGS sequence"/>
</dbReference>
<evidence type="ECO:0000313" key="2">
    <source>
        <dbReference type="Proteomes" id="UP000284842"/>
    </source>
</evidence>
<dbReference type="STRING" id="181874.A0A409X5P4"/>
<dbReference type="AlphaFoldDB" id="A0A409X5P4"/>
<keyword evidence="2" id="KW-1185">Reference proteome</keyword>
<reference evidence="1 2" key="1">
    <citation type="journal article" date="2018" name="Evol. Lett.">
        <title>Horizontal gene cluster transfer increased hallucinogenic mushroom diversity.</title>
        <authorList>
            <person name="Reynolds H.T."/>
            <person name="Vijayakumar V."/>
            <person name="Gluck-Thaler E."/>
            <person name="Korotkin H.B."/>
            <person name="Matheny P.B."/>
            <person name="Slot J.C."/>
        </authorList>
    </citation>
    <scope>NUCLEOTIDE SEQUENCE [LARGE SCALE GENOMIC DNA]</scope>
    <source>
        <strain evidence="1 2">2629</strain>
    </source>
</reference>
<organism evidence="1 2">
    <name type="scientific">Panaeolus cyanescens</name>
    <dbReference type="NCBI Taxonomy" id="181874"/>
    <lineage>
        <taxon>Eukaryota</taxon>
        <taxon>Fungi</taxon>
        <taxon>Dikarya</taxon>
        <taxon>Basidiomycota</taxon>
        <taxon>Agaricomycotina</taxon>
        <taxon>Agaricomycetes</taxon>
        <taxon>Agaricomycetidae</taxon>
        <taxon>Agaricales</taxon>
        <taxon>Agaricineae</taxon>
        <taxon>Galeropsidaceae</taxon>
        <taxon>Panaeolus</taxon>
    </lineage>
</organism>
<proteinExistence type="predicted"/>
<dbReference type="Pfam" id="PF18758">
    <property type="entry name" value="KDZ"/>
    <property type="match status" value="1"/>
</dbReference>
<gene>
    <name evidence="1" type="ORF">CVT24_012964</name>
</gene>
<dbReference type="EMBL" id="NHTK01004567">
    <property type="protein sequence ID" value="PPQ86052.1"/>
    <property type="molecule type" value="Genomic_DNA"/>
</dbReference>
<dbReference type="InParanoid" id="A0A409X5P4"/>
<comment type="caution">
    <text evidence="1">The sequence shown here is derived from an EMBL/GenBank/DDBJ whole genome shotgun (WGS) entry which is preliminary data.</text>
</comment>
<protein>
    <submittedName>
        <fullName evidence="1">Uncharacterized protein</fullName>
    </submittedName>
</protein>
<dbReference type="PANTHER" id="PTHR33096:SF1">
    <property type="entry name" value="CXC1-LIKE CYSTEINE CLUSTER ASSOCIATED WITH KDZ TRANSPOSASES DOMAIN-CONTAINING PROTEIN"/>
    <property type="match status" value="1"/>
</dbReference>
<dbReference type="PANTHER" id="PTHR33096">
    <property type="entry name" value="CXC2 DOMAIN-CONTAINING PROTEIN"/>
    <property type="match status" value="1"/>
</dbReference>
<accession>A0A409X5P4</accession>
<sequence length="363" mass="40808">MSHRCRITGTNSLRQRHSNCILNKRQLLDLRAAQLYEAEKRRKAHREKLLQNARTAVALLDHFDSRDWEDEGTWVTGDIEMGVLEKALGGKEIVEISNAGGEFEELVRGHLQQGKPGKRKRQRDERKRRDIIAKRVAAFDVQKDDMVLAYLEWSSKQGLKRFGNENIPVYDDMIIDGEHCCWKLDTYGHEEMSIPLYSSTTSLGACAIRSGVIPCAPLNPSVDVWVEGGGDAEMISESTKEPPNPNVCEDRWKNMKNEKTSKMWGIFEETGIFLVVCRHGHVLMVMDMVRSGEQAKYPLAAVHALQNAFGKDLGIGYDIGCKFSKTLQKSQLGAKAKELGTTCLVGSFHGHAHNRICQLTNLA</sequence>